<keyword evidence="1" id="KW-0472">Membrane</keyword>
<keyword evidence="3" id="KW-1185">Reference proteome</keyword>
<keyword evidence="1" id="KW-1133">Transmembrane helix</keyword>
<name>A0A6N6NPQ6_9ACTN</name>
<organism evidence="2 3">
    <name type="scientific">Ellagibacter isourolithinifaciens</name>
    <dbReference type="NCBI Taxonomy" id="2137581"/>
    <lineage>
        <taxon>Bacteria</taxon>
        <taxon>Bacillati</taxon>
        <taxon>Actinomycetota</taxon>
        <taxon>Coriobacteriia</taxon>
        <taxon>Eggerthellales</taxon>
        <taxon>Eggerthellaceae</taxon>
        <taxon>Ellagibacter</taxon>
    </lineage>
</organism>
<dbReference type="AlphaFoldDB" id="A0A6N6NPQ6"/>
<feature type="transmembrane region" description="Helical" evidence="1">
    <location>
        <begin position="90"/>
        <end position="118"/>
    </location>
</feature>
<comment type="caution">
    <text evidence="2">The sequence shown here is derived from an EMBL/GenBank/DDBJ whole genome shotgun (WGS) entry which is preliminary data.</text>
</comment>
<proteinExistence type="predicted"/>
<dbReference type="EMBL" id="WAJR01000006">
    <property type="protein sequence ID" value="KAB1641337.1"/>
    <property type="molecule type" value="Genomic_DNA"/>
</dbReference>
<feature type="transmembrane region" description="Helical" evidence="1">
    <location>
        <begin position="53"/>
        <end position="70"/>
    </location>
</feature>
<sequence length="128" mass="13497">MTVSEEMPFLLGLRESQLAEPPYSIGSSIAVAFASLAALALFQLLLSLVTGPVISFACSISIIFLSAFYFDPLLIGNSMMLARSDCLMEGGISVFAGACIASSLAGASILAGGLLFSWMDITDKERFK</sequence>
<protein>
    <submittedName>
        <fullName evidence="2">Uncharacterized protein</fullName>
    </submittedName>
</protein>
<evidence type="ECO:0000313" key="2">
    <source>
        <dbReference type="EMBL" id="KAB1641337.1"/>
    </source>
</evidence>
<accession>A0A6N6NPQ6</accession>
<evidence type="ECO:0000256" key="1">
    <source>
        <dbReference type="SAM" id="Phobius"/>
    </source>
</evidence>
<dbReference type="Proteomes" id="UP000468668">
    <property type="component" value="Unassembled WGS sequence"/>
</dbReference>
<gene>
    <name evidence="2" type="ORF">F8C90_04060</name>
</gene>
<feature type="transmembrane region" description="Helical" evidence="1">
    <location>
        <begin position="23"/>
        <end position="46"/>
    </location>
</feature>
<reference evidence="2 3" key="1">
    <citation type="submission" date="2019-09" db="EMBL/GenBank/DDBJ databases">
        <title>Whole genome shotgun sequencing (WGS) of Ellagibacter isourolithinifaciens DSM 104140(T) and Adlercreutzia muris DSM 29508(T).</title>
        <authorList>
            <person name="Stoll D.A."/>
            <person name="Danylec N."/>
            <person name="Huch M."/>
        </authorList>
    </citation>
    <scope>NUCLEOTIDE SEQUENCE [LARGE SCALE GENOMIC DNA]</scope>
    <source>
        <strain evidence="2 3">DSM 104140</strain>
    </source>
</reference>
<keyword evidence="1" id="KW-0812">Transmembrane</keyword>
<evidence type="ECO:0000313" key="3">
    <source>
        <dbReference type="Proteomes" id="UP000468668"/>
    </source>
</evidence>